<accession>A0A0P7KNT4</accession>
<dbReference type="PANTHER" id="PTHR43798:SF33">
    <property type="entry name" value="HYDROLASE, PUTATIVE (AFU_ORTHOLOGUE AFUA_2G14860)-RELATED"/>
    <property type="match status" value="1"/>
</dbReference>
<dbReference type="EMBL" id="LKBA01000004">
    <property type="protein sequence ID" value="KPN63917.1"/>
    <property type="molecule type" value="Genomic_DNA"/>
</dbReference>
<keyword evidence="4" id="KW-1185">Reference proteome</keyword>
<dbReference type="AlphaFoldDB" id="A0A0P7KNT4"/>
<keyword evidence="1" id="KW-0812">Transmembrane</keyword>
<dbReference type="InterPro" id="IPR029058">
    <property type="entry name" value="AB_hydrolase_fold"/>
</dbReference>
<dbReference type="InterPro" id="IPR050266">
    <property type="entry name" value="AB_hydrolase_sf"/>
</dbReference>
<gene>
    <name evidence="3" type="ORF">AKJ29_14655</name>
</gene>
<keyword evidence="1" id="KW-1133">Transmembrane helix</keyword>
<dbReference type="OrthoDB" id="7267294at2"/>
<evidence type="ECO:0000256" key="1">
    <source>
        <dbReference type="SAM" id="Phobius"/>
    </source>
</evidence>
<evidence type="ECO:0000313" key="3">
    <source>
        <dbReference type="EMBL" id="KPN63917.1"/>
    </source>
</evidence>
<sequence length="309" mass="34510">MSWFALFLLWMLANLAVAPWVLERARTVMDSVARRKAPGGFVELPSGLTHYQWHGRERGPLILMVHGLTTPSWVFFALIPGLAKMGFRILTYDLYGRGYSDRPKGKQDETFFLTQLEELLEALRIDGEISFLGYSMGGAIATAFTARHPHRVDRLMLLATAGMIYHTGPWLARARDWGAFGNWLWGLIGGWVICQAAKPDAATAQIPDLPARVKQETQIRGSVRAVLSSERNMLSVTQEAEHRAIAATSIAVISVWGENDIPIPLTAMGKLTEWNRACYKYEIKGAGHGLIYTHPDEVISALQEHLREV</sequence>
<dbReference type="GO" id="GO:0016020">
    <property type="term" value="C:membrane"/>
    <property type="evidence" value="ECO:0007669"/>
    <property type="project" value="TreeGrafter"/>
</dbReference>
<dbReference type="PANTHER" id="PTHR43798">
    <property type="entry name" value="MONOACYLGLYCEROL LIPASE"/>
    <property type="match status" value="1"/>
</dbReference>
<dbReference type="Gene3D" id="3.40.50.1820">
    <property type="entry name" value="alpha/beta hydrolase"/>
    <property type="match status" value="1"/>
</dbReference>
<dbReference type="STRING" id="154981.AKJ29_14655"/>
<evidence type="ECO:0000259" key="2">
    <source>
        <dbReference type="Pfam" id="PF00561"/>
    </source>
</evidence>
<dbReference type="Pfam" id="PF00561">
    <property type="entry name" value="Abhydrolase_1"/>
    <property type="match status" value="1"/>
</dbReference>
<keyword evidence="1" id="KW-0472">Membrane</keyword>
<name>A0A0P7KNT4_9RHOB</name>
<reference evidence="3 4" key="1">
    <citation type="submission" date="2015-09" db="EMBL/GenBank/DDBJ databases">
        <title>Draft genome sequence of Aliiroseovarius crassostreae CV919-312TSm, the causative agent of Roseovarius Oyster Disease (formerly Juvenile Oyster Disease).</title>
        <authorList>
            <person name="Kessner L."/>
            <person name="Spinard E."/>
            <person name="Nelson D."/>
        </authorList>
    </citation>
    <scope>NUCLEOTIDE SEQUENCE [LARGE SCALE GENOMIC DNA]</scope>
    <source>
        <strain evidence="3 4">CV919-312</strain>
    </source>
</reference>
<dbReference type="PRINTS" id="PR00111">
    <property type="entry name" value="ABHYDROLASE"/>
</dbReference>
<comment type="caution">
    <text evidence="3">The sequence shown here is derived from an EMBL/GenBank/DDBJ whole genome shotgun (WGS) entry which is preliminary data.</text>
</comment>
<dbReference type="SUPFAM" id="SSF53474">
    <property type="entry name" value="alpha/beta-Hydrolases"/>
    <property type="match status" value="1"/>
</dbReference>
<organism evidence="3 4">
    <name type="scientific">Aliiroseovarius crassostreae</name>
    <dbReference type="NCBI Taxonomy" id="154981"/>
    <lineage>
        <taxon>Bacteria</taxon>
        <taxon>Pseudomonadati</taxon>
        <taxon>Pseudomonadota</taxon>
        <taxon>Alphaproteobacteria</taxon>
        <taxon>Rhodobacterales</taxon>
        <taxon>Paracoccaceae</taxon>
        <taxon>Aliiroseovarius</taxon>
    </lineage>
</organism>
<dbReference type="Proteomes" id="UP000050471">
    <property type="component" value="Unassembled WGS sequence"/>
</dbReference>
<feature type="domain" description="AB hydrolase-1" evidence="2">
    <location>
        <begin position="60"/>
        <end position="167"/>
    </location>
</feature>
<feature type="transmembrane region" description="Helical" evidence="1">
    <location>
        <begin position="61"/>
        <end position="83"/>
    </location>
</feature>
<protein>
    <recommendedName>
        <fullName evidence="2">AB hydrolase-1 domain-containing protein</fullName>
    </recommendedName>
</protein>
<proteinExistence type="predicted"/>
<dbReference type="InterPro" id="IPR000073">
    <property type="entry name" value="AB_hydrolase_1"/>
</dbReference>
<dbReference type="RefSeq" id="WP_055187654.1">
    <property type="nucleotide sequence ID" value="NZ_FPBS01000004.1"/>
</dbReference>
<evidence type="ECO:0000313" key="4">
    <source>
        <dbReference type="Proteomes" id="UP000050471"/>
    </source>
</evidence>